<dbReference type="EMBL" id="KQ964774">
    <property type="protein sequence ID" value="KXN66049.1"/>
    <property type="molecule type" value="Genomic_DNA"/>
</dbReference>
<sequence length="115" mass="12666">MNFIFLALSTLSALQVTFTTSDNPTALTLDIEESTCLPLDPEWKELDMKKGVQVILSTKPNCKGKSKSRMVYSGMLDLSKLNENGEFGYFKLVKNIFVHNEGGKGKYNLAGGALL</sequence>
<dbReference type="Proteomes" id="UP000070444">
    <property type="component" value="Unassembled WGS sequence"/>
</dbReference>
<keyword evidence="1" id="KW-0732">Signal</keyword>
<name>A0A137NTI5_CONC2</name>
<evidence type="ECO:0000256" key="1">
    <source>
        <dbReference type="SAM" id="SignalP"/>
    </source>
</evidence>
<accession>A0A137NTI5</accession>
<reference evidence="2 3" key="1">
    <citation type="journal article" date="2015" name="Genome Biol. Evol.">
        <title>Phylogenomic analyses indicate that early fungi evolved digesting cell walls of algal ancestors of land plants.</title>
        <authorList>
            <person name="Chang Y."/>
            <person name="Wang S."/>
            <person name="Sekimoto S."/>
            <person name="Aerts A.L."/>
            <person name="Choi C."/>
            <person name="Clum A."/>
            <person name="LaButti K.M."/>
            <person name="Lindquist E.A."/>
            <person name="Yee Ngan C."/>
            <person name="Ohm R.A."/>
            <person name="Salamov A.A."/>
            <person name="Grigoriev I.V."/>
            <person name="Spatafora J.W."/>
            <person name="Berbee M.L."/>
        </authorList>
    </citation>
    <scope>NUCLEOTIDE SEQUENCE [LARGE SCALE GENOMIC DNA]</scope>
    <source>
        <strain evidence="2 3">NRRL 28638</strain>
    </source>
</reference>
<proteinExistence type="predicted"/>
<evidence type="ECO:0000313" key="3">
    <source>
        <dbReference type="Proteomes" id="UP000070444"/>
    </source>
</evidence>
<feature type="chain" id="PRO_5007294100" evidence="1">
    <location>
        <begin position="22"/>
        <end position="115"/>
    </location>
</feature>
<protein>
    <submittedName>
        <fullName evidence="2">Uncharacterized protein</fullName>
    </submittedName>
</protein>
<keyword evidence="3" id="KW-1185">Reference proteome</keyword>
<feature type="signal peptide" evidence="1">
    <location>
        <begin position="1"/>
        <end position="21"/>
    </location>
</feature>
<gene>
    <name evidence="2" type="ORF">CONCODRAFT_12199</name>
</gene>
<dbReference type="AlphaFoldDB" id="A0A137NTI5"/>
<evidence type="ECO:0000313" key="2">
    <source>
        <dbReference type="EMBL" id="KXN66049.1"/>
    </source>
</evidence>
<organism evidence="2 3">
    <name type="scientific">Conidiobolus coronatus (strain ATCC 28846 / CBS 209.66 / NRRL 28638)</name>
    <name type="common">Delacroixia coronata</name>
    <dbReference type="NCBI Taxonomy" id="796925"/>
    <lineage>
        <taxon>Eukaryota</taxon>
        <taxon>Fungi</taxon>
        <taxon>Fungi incertae sedis</taxon>
        <taxon>Zoopagomycota</taxon>
        <taxon>Entomophthoromycotina</taxon>
        <taxon>Entomophthoromycetes</taxon>
        <taxon>Entomophthorales</taxon>
        <taxon>Ancylistaceae</taxon>
        <taxon>Conidiobolus</taxon>
    </lineage>
</organism>